<organism evidence="2 4">
    <name type="scientific">Shewanella fidelis</name>
    <dbReference type="NCBI Taxonomy" id="173509"/>
    <lineage>
        <taxon>Bacteria</taxon>
        <taxon>Pseudomonadati</taxon>
        <taxon>Pseudomonadota</taxon>
        <taxon>Gammaproteobacteria</taxon>
        <taxon>Alteromonadales</taxon>
        <taxon>Shewanellaceae</taxon>
        <taxon>Shewanella</taxon>
    </lineage>
</organism>
<feature type="compositionally biased region" description="Low complexity" evidence="1">
    <location>
        <begin position="88"/>
        <end position="101"/>
    </location>
</feature>
<evidence type="ECO:0000313" key="4">
    <source>
        <dbReference type="Proteomes" id="UP001259340"/>
    </source>
</evidence>
<evidence type="ECO:0000313" key="2">
    <source>
        <dbReference type="EMBL" id="MDR8525419.1"/>
    </source>
</evidence>
<protein>
    <submittedName>
        <fullName evidence="2">Uncharacterized protein</fullName>
    </submittedName>
</protein>
<evidence type="ECO:0000256" key="1">
    <source>
        <dbReference type="SAM" id="MobiDB-lite"/>
    </source>
</evidence>
<proteinExistence type="predicted"/>
<reference evidence="2" key="2">
    <citation type="submission" date="2022-11" db="EMBL/GenBank/DDBJ databases">
        <title>Prophages regulate Shewanella fidelis motility and biofilm formation: implications for gut colonization dynamics in Ciona robusta.</title>
        <authorList>
            <person name="Natarajan O."/>
            <person name="Gibboney S.L."/>
            <person name="Young M.N."/>
            <person name="Lim S.J."/>
            <person name="Pluta N."/>
            <person name="Atkinson C.G.F."/>
            <person name="Leigh B.A."/>
            <person name="Liberti A."/>
            <person name="Kees E."/>
            <person name="Breitbart M."/>
            <person name="Gralnick J."/>
            <person name="Dishaw L.J."/>
        </authorList>
    </citation>
    <scope>NUCLEOTIDE SEQUENCE</scope>
    <source>
        <strain evidence="2">3313</strain>
    </source>
</reference>
<comment type="caution">
    <text evidence="2">The sequence shown here is derived from an EMBL/GenBank/DDBJ whole genome shotgun (WGS) entry which is preliminary data.</text>
</comment>
<dbReference type="RefSeq" id="WP_310655585.1">
    <property type="nucleotide sequence ID" value="NZ_JAPMLA010000004.1"/>
</dbReference>
<evidence type="ECO:0000313" key="5">
    <source>
        <dbReference type="Proteomes" id="UP001271263"/>
    </source>
</evidence>
<sequence length="110" mass="12312">MSIDSIYAMLAKPVIAKVKAKRKVKQVSASAAATNDNPDLQNTALAEHLERRGTKKDRRQQQDSASPLPPHLERRKASETDRRKRQQATASEEPETVTPESTHTRIDINV</sequence>
<feature type="compositionally biased region" description="Basic and acidic residues" evidence="1">
    <location>
        <begin position="71"/>
        <end position="82"/>
    </location>
</feature>
<dbReference type="EMBL" id="JAPMLE010000001">
    <property type="protein sequence ID" value="MDR8525419.1"/>
    <property type="molecule type" value="Genomic_DNA"/>
</dbReference>
<gene>
    <name evidence="2" type="ORF">OS133_17535</name>
    <name evidence="3" type="ORF">OS134_16785</name>
</gene>
<name>A0AAW8NQE2_9GAMM</name>
<dbReference type="Proteomes" id="UP001271263">
    <property type="component" value="Unassembled WGS sequence"/>
</dbReference>
<keyword evidence="5" id="KW-1185">Reference proteome</keyword>
<dbReference type="Proteomes" id="UP001259340">
    <property type="component" value="Unassembled WGS sequence"/>
</dbReference>
<accession>A0AAW8NQE2</accession>
<dbReference type="AlphaFoldDB" id="A0AAW8NQE2"/>
<dbReference type="EMBL" id="JAPMLD010000008">
    <property type="protein sequence ID" value="MDW4825727.1"/>
    <property type="molecule type" value="Genomic_DNA"/>
</dbReference>
<feature type="region of interest" description="Disordered" evidence="1">
    <location>
        <begin position="19"/>
        <end position="110"/>
    </location>
</feature>
<evidence type="ECO:0000313" key="3">
    <source>
        <dbReference type="EMBL" id="MDW4825727.1"/>
    </source>
</evidence>
<reference evidence="3 5" key="1">
    <citation type="journal article" date="2022" name="bioRxiv">
        <title>Prophages regulate Shewanella fidelis 3313 motility and biofilm formation: implications for gut colonization dynamics in Ciona robusta.</title>
        <authorList>
            <person name="Natarajan O."/>
            <person name="Gibboney S.L."/>
            <person name="Young M.N."/>
            <person name="Lim S.J."/>
            <person name="Pluta N."/>
            <person name="Atkinson C.G."/>
            <person name="Leigh B.A."/>
            <person name="Liberti A."/>
            <person name="Kees E.D."/>
            <person name="Breitbart M."/>
            <person name="Gralnick J.A."/>
            <person name="Dishaw L.J."/>
        </authorList>
    </citation>
    <scope>NUCLEOTIDE SEQUENCE [LARGE SCALE GENOMIC DNA]</scope>
    <source>
        <strain evidence="3 5">JG4066</strain>
    </source>
</reference>
<feature type="compositionally biased region" description="Polar residues" evidence="1">
    <location>
        <begin position="34"/>
        <end position="44"/>
    </location>
</feature>